<dbReference type="Proteomes" id="UP000814128">
    <property type="component" value="Unassembled WGS sequence"/>
</dbReference>
<accession>A0ACB8QTA9</accession>
<gene>
    <name evidence="1" type="ORF">K488DRAFT_83649</name>
</gene>
<protein>
    <submittedName>
        <fullName evidence="1">Uncharacterized protein</fullName>
    </submittedName>
</protein>
<keyword evidence="2" id="KW-1185">Reference proteome</keyword>
<dbReference type="EMBL" id="MU273494">
    <property type="protein sequence ID" value="KAI0034807.1"/>
    <property type="molecule type" value="Genomic_DNA"/>
</dbReference>
<comment type="caution">
    <text evidence="1">The sequence shown here is derived from an EMBL/GenBank/DDBJ whole genome shotgun (WGS) entry which is preliminary data.</text>
</comment>
<proteinExistence type="predicted"/>
<evidence type="ECO:0000313" key="2">
    <source>
        <dbReference type="Proteomes" id="UP000814128"/>
    </source>
</evidence>
<name>A0ACB8QTA9_9AGAM</name>
<sequence length="273" mass="30432">MTTTSEMHFIRFAIQWSSIVLLYYDYALTFPSEVKWFWGDSKIWRTSTLLYVLCRCDVWYKIIGASSVLGRGAVVFTILMRTYAVCAKNMLVLISLSTMCIAILVYTYAGSDARDRRLSRFVTNTLLSVLVCAFEASATLLTLVRTLQTLHSASGAFETIKNTVTYLVAEQGILYFAFVSLFTVSSTVLNFRASGAFLQRLLNAFTLPVSGMLTARFILRLRAWPDRAAHGLQDGQEFELSAFVAHTRSNASIADEFGADPVASLMPQSQLPT</sequence>
<evidence type="ECO:0000313" key="1">
    <source>
        <dbReference type="EMBL" id="KAI0034807.1"/>
    </source>
</evidence>
<reference evidence="1" key="2">
    <citation type="journal article" date="2022" name="New Phytol.">
        <title>Evolutionary transition to the ectomycorrhizal habit in the genomes of a hyperdiverse lineage of mushroom-forming fungi.</title>
        <authorList>
            <person name="Looney B."/>
            <person name="Miyauchi S."/>
            <person name="Morin E."/>
            <person name="Drula E."/>
            <person name="Courty P.E."/>
            <person name="Kohler A."/>
            <person name="Kuo A."/>
            <person name="LaButti K."/>
            <person name="Pangilinan J."/>
            <person name="Lipzen A."/>
            <person name="Riley R."/>
            <person name="Andreopoulos W."/>
            <person name="He G."/>
            <person name="Johnson J."/>
            <person name="Nolan M."/>
            <person name="Tritt A."/>
            <person name="Barry K.W."/>
            <person name="Grigoriev I.V."/>
            <person name="Nagy L.G."/>
            <person name="Hibbett D."/>
            <person name="Henrissat B."/>
            <person name="Matheny P.B."/>
            <person name="Labbe J."/>
            <person name="Martin F.M."/>
        </authorList>
    </citation>
    <scope>NUCLEOTIDE SEQUENCE</scope>
    <source>
        <strain evidence="1">EC-137</strain>
    </source>
</reference>
<organism evidence="1 2">
    <name type="scientific">Vararia minispora EC-137</name>
    <dbReference type="NCBI Taxonomy" id="1314806"/>
    <lineage>
        <taxon>Eukaryota</taxon>
        <taxon>Fungi</taxon>
        <taxon>Dikarya</taxon>
        <taxon>Basidiomycota</taxon>
        <taxon>Agaricomycotina</taxon>
        <taxon>Agaricomycetes</taxon>
        <taxon>Russulales</taxon>
        <taxon>Lachnocladiaceae</taxon>
        <taxon>Vararia</taxon>
    </lineage>
</organism>
<reference evidence="1" key="1">
    <citation type="submission" date="2021-02" db="EMBL/GenBank/DDBJ databases">
        <authorList>
            <consortium name="DOE Joint Genome Institute"/>
            <person name="Ahrendt S."/>
            <person name="Looney B.P."/>
            <person name="Miyauchi S."/>
            <person name="Morin E."/>
            <person name="Drula E."/>
            <person name="Courty P.E."/>
            <person name="Chicoki N."/>
            <person name="Fauchery L."/>
            <person name="Kohler A."/>
            <person name="Kuo A."/>
            <person name="Labutti K."/>
            <person name="Pangilinan J."/>
            <person name="Lipzen A."/>
            <person name="Riley R."/>
            <person name="Andreopoulos W."/>
            <person name="He G."/>
            <person name="Johnson J."/>
            <person name="Barry K.W."/>
            <person name="Grigoriev I.V."/>
            <person name="Nagy L."/>
            <person name="Hibbett D."/>
            <person name="Henrissat B."/>
            <person name="Matheny P.B."/>
            <person name="Labbe J."/>
            <person name="Martin F."/>
        </authorList>
    </citation>
    <scope>NUCLEOTIDE SEQUENCE</scope>
    <source>
        <strain evidence="1">EC-137</strain>
    </source>
</reference>